<keyword evidence="13" id="KW-1185">Reference proteome</keyword>
<evidence type="ECO:0000256" key="5">
    <source>
        <dbReference type="ARBA" id="ARBA00022989"/>
    </source>
</evidence>
<dbReference type="PANTHER" id="PTHR10266:SF3">
    <property type="entry name" value="CYTOCHROME C1, HEME PROTEIN, MITOCHONDRIAL"/>
    <property type="match status" value="1"/>
</dbReference>
<evidence type="ECO:0000256" key="6">
    <source>
        <dbReference type="ARBA" id="ARBA00023004"/>
    </source>
</evidence>
<dbReference type="InterPro" id="IPR009056">
    <property type="entry name" value="Cyt_c-like_dom"/>
</dbReference>
<feature type="transmembrane region" description="Helical" evidence="9">
    <location>
        <begin position="214"/>
        <end position="232"/>
    </location>
</feature>
<comment type="cofactor">
    <cofactor evidence="8">
        <name>heme c</name>
        <dbReference type="ChEBI" id="CHEBI:61717"/>
    </cofactor>
    <text evidence="8">Binds 1 heme c group covalently per subunit.</text>
</comment>
<evidence type="ECO:0000313" key="13">
    <source>
        <dbReference type="Proteomes" id="UP000294832"/>
    </source>
</evidence>
<dbReference type="RefSeq" id="WP_133037945.1">
    <property type="nucleotide sequence ID" value="NZ_SLWF01000003.1"/>
</dbReference>
<dbReference type="Gene3D" id="1.10.760.10">
    <property type="entry name" value="Cytochrome c-like domain"/>
    <property type="match status" value="1"/>
</dbReference>
<organism evidence="12 13">
    <name type="scientific">Shewanella fodinae</name>
    <dbReference type="NCBI Taxonomy" id="552357"/>
    <lineage>
        <taxon>Bacteria</taxon>
        <taxon>Pseudomonadati</taxon>
        <taxon>Pseudomonadota</taxon>
        <taxon>Gammaproteobacteria</taxon>
        <taxon>Alteromonadales</taxon>
        <taxon>Shewanellaceae</taxon>
        <taxon>Shewanella</taxon>
    </lineage>
</organism>
<keyword evidence="2 8" id="KW-0349">Heme</keyword>
<feature type="signal peptide" evidence="10">
    <location>
        <begin position="1"/>
        <end position="17"/>
    </location>
</feature>
<dbReference type="InterPro" id="IPR002326">
    <property type="entry name" value="Cyt_c1"/>
</dbReference>
<evidence type="ECO:0000313" key="12">
    <source>
        <dbReference type="EMBL" id="TCN89011.1"/>
    </source>
</evidence>
<proteinExistence type="predicted"/>
<name>A0A4R2FMH2_9GAMM</name>
<feature type="binding site" description="covalent" evidence="8">
    <location>
        <position position="51"/>
    </location>
    <ligand>
        <name>heme c</name>
        <dbReference type="ChEBI" id="CHEBI:61717"/>
    </ligand>
</feature>
<reference evidence="12 13" key="1">
    <citation type="submission" date="2019-03" db="EMBL/GenBank/DDBJ databases">
        <title>Freshwater and sediment microbial communities from various areas in North America, analyzing microbe dynamics in response to fracking.</title>
        <authorList>
            <person name="Lamendella R."/>
        </authorList>
    </citation>
    <scope>NUCLEOTIDE SEQUENCE [LARGE SCALE GENOMIC DNA]</scope>
    <source>
        <strain evidence="12 13">74A</strain>
    </source>
</reference>
<evidence type="ECO:0000256" key="9">
    <source>
        <dbReference type="SAM" id="Phobius"/>
    </source>
</evidence>
<gene>
    <name evidence="12" type="ORF">EDC91_103192</name>
</gene>
<feature type="binding site" description="covalent" evidence="8">
    <location>
        <position position="50"/>
    </location>
    <ligand>
        <name>heme c</name>
        <dbReference type="ChEBI" id="CHEBI:61717"/>
    </ligand>
</feature>
<evidence type="ECO:0000259" key="11">
    <source>
        <dbReference type="PROSITE" id="PS51007"/>
    </source>
</evidence>
<evidence type="ECO:0000256" key="4">
    <source>
        <dbReference type="ARBA" id="ARBA00022723"/>
    </source>
</evidence>
<dbReference type="GO" id="GO:0020037">
    <property type="term" value="F:heme binding"/>
    <property type="evidence" value="ECO:0007669"/>
    <property type="project" value="InterPro"/>
</dbReference>
<dbReference type="AlphaFoldDB" id="A0A4R2FMH2"/>
<keyword evidence="6 8" id="KW-0408">Iron</keyword>
<comment type="subcellular location">
    <subcellularLocation>
        <location evidence="1">Membrane</location>
    </subcellularLocation>
</comment>
<protein>
    <submittedName>
        <fullName evidence="12">Ubiquinol-cytochrome c reductase cytochrome c1 subunit</fullName>
    </submittedName>
</protein>
<dbReference type="SUPFAM" id="SSF46626">
    <property type="entry name" value="Cytochrome c"/>
    <property type="match status" value="1"/>
</dbReference>
<evidence type="ECO:0000256" key="7">
    <source>
        <dbReference type="ARBA" id="ARBA00023136"/>
    </source>
</evidence>
<dbReference type="PRINTS" id="PR00603">
    <property type="entry name" value="CYTOCHROMEC1"/>
</dbReference>
<comment type="caution">
    <text evidence="12">The sequence shown here is derived from an EMBL/GenBank/DDBJ whole genome shotgun (WGS) entry which is preliminary data.</text>
</comment>
<keyword evidence="5 9" id="KW-1133">Transmembrane helix</keyword>
<dbReference type="InterPro" id="IPR036909">
    <property type="entry name" value="Cyt_c-like_dom_sf"/>
</dbReference>
<feature type="binding site" description="covalent" evidence="8">
    <location>
        <position position="47"/>
    </location>
    <ligand>
        <name>heme c</name>
        <dbReference type="ChEBI" id="CHEBI:61717"/>
    </ligand>
</feature>
<accession>A0A4R2FMH2</accession>
<evidence type="ECO:0000256" key="8">
    <source>
        <dbReference type="PIRSR" id="PIRSR602326-1"/>
    </source>
</evidence>
<keyword evidence="10" id="KW-0732">Signal</keyword>
<feature type="chain" id="PRO_5020256685" evidence="10">
    <location>
        <begin position="18"/>
        <end position="241"/>
    </location>
</feature>
<dbReference type="Pfam" id="PF02167">
    <property type="entry name" value="Cytochrom_C1"/>
    <property type="match status" value="2"/>
</dbReference>
<evidence type="ECO:0000256" key="1">
    <source>
        <dbReference type="ARBA" id="ARBA00004370"/>
    </source>
</evidence>
<dbReference type="PANTHER" id="PTHR10266">
    <property type="entry name" value="CYTOCHROME C1"/>
    <property type="match status" value="1"/>
</dbReference>
<feature type="domain" description="Cytochrome c" evidence="11">
    <location>
        <begin position="34"/>
        <end position="204"/>
    </location>
</feature>
<dbReference type="PROSITE" id="PS51007">
    <property type="entry name" value="CYTC"/>
    <property type="match status" value="1"/>
</dbReference>
<dbReference type="EMBL" id="SLWF01000003">
    <property type="protein sequence ID" value="TCN89011.1"/>
    <property type="molecule type" value="Genomic_DNA"/>
</dbReference>
<sequence>MRRLLTLLLLLPGLALAADGIPPLPTDLGNADLPAMQRGFTAFQHYCAGCHSTHYQRYNQVATDLQLSEAQLQSSIMTDAKPFELMENAMSKKEAVRWFGMAPPDLTLVARVRGEAWLYRFLHGFYHDPKRPFGVNNLQYPYVAMPHVLQDLQGLAEPIYKTETVDGRSRQKVVGVGAAQGGQLSAEAYDRLVRDLVSYLAYTAEPMKQQRQHIGLWVMAFLLLFLFLAWMLKKEYWKDVH</sequence>
<dbReference type="OrthoDB" id="9798864at2"/>
<keyword evidence="3 9" id="KW-0812">Transmembrane</keyword>
<evidence type="ECO:0000256" key="10">
    <source>
        <dbReference type="SAM" id="SignalP"/>
    </source>
</evidence>
<evidence type="ECO:0000256" key="3">
    <source>
        <dbReference type="ARBA" id="ARBA00022692"/>
    </source>
</evidence>
<keyword evidence="7 9" id="KW-0472">Membrane</keyword>
<dbReference type="Proteomes" id="UP000294832">
    <property type="component" value="Unassembled WGS sequence"/>
</dbReference>
<dbReference type="GO" id="GO:0016020">
    <property type="term" value="C:membrane"/>
    <property type="evidence" value="ECO:0007669"/>
    <property type="project" value="UniProtKB-SubCell"/>
</dbReference>
<evidence type="ECO:0000256" key="2">
    <source>
        <dbReference type="ARBA" id="ARBA00022617"/>
    </source>
</evidence>
<keyword evidence="4 8" id="KW-0479">Metal-binding</keyword>
<dbReference type="GO" id="GO:0046872">
    <property type="term" value="F:metal ion binding"/>
    <property type="evidence" value="ECO:0007669"/>
    <property type="project" value="UniProtKB-KW"/>
</dbReference>
<dbReference type="GO" id="GO:0009055">
    <property type="term" value="F:electron transfer activity"/>
    <property type="evidence" value="ECO:0007669"/>
    <property type="project" value="InterPro"/>
</dbReference>